<sequence>MGANCSYLYTTVGQLHDTESKLKNKAFFDDAQCEVIRKSGGPLEGTRPTATAPAVQGSGDAVLQAAALSHGTATMPPRVCEGSDPGWIDPVLEGEGHLGFVQNLEGFKGTTSNPVRGLSPAAAREPTGQVPAVASRGFALLIEEQACPM</sequence>
<reference evidence="1" key="1">
    <citation type="journal article" date="2023" name="Plant J.">
        <title>The genome of the king protea, Protea cynaroides.</title>
        <authorList>
            <person name="Chang J."/>
            <person name="Duong T.A."/>
            <person name="Schoeman C."/>
            <person name="Ma X."/>
            <person name="Roodt D."/>
            <person name="Barker N."/>
            <person name="Li Z."/>
            <person name="Van de Peer Y."/>
            <person name="Mizrachi E."/>
        </authorList>
    </citation>
    <scope>NUCLEOTIDE SEQUENCE</scope>
    <source>
        <tissue evidence="1">Young leaves</tissue>
    </source>
</reference>
<organism evidence="1 2">
    <name type="scientific">Protea cynaroides</name>
    <dbReference type="NCBI Taxonomy" id="273540"/>
    <lineage>
        <taxon>Eukaryota</taxon>
        <taxon>Viridiplantae</taxon>
        <taxon>Streptophyta</taxon>
        <taxon>Embryophyta</taxon>
        <taxon>Tracheophyta</taxon>
        <taxon>Spermatophyta</taxon>
        <taxon>Magnoliopsida</taxon>
        <taxon>Proteales</taxon>
        <taxon>Proteaceae</taxon>
        <taxon>Protea</taxon>
    </lineage>
</organism>
<evidence type="ECO:0000313" key="1">
    <source>
        <dbReference type="EMBL" id="KAJ4955038.1"/>
    </source>
</evidence>
<evidence type="ECO:0000313" key="2">
    <source>
        <dbReference type="Proteomes" id="UP001141806"/>
    </source>
</evidence>
<name>A0A9Q0JYP1_9MAGN</name>
<dbReference type="EMBL" id="JAMYWD010000011">
    <property type="protein sequence ID" value="KAJ4955038.1"/>
    <property type="molecule type" value="Genomic_DNA"/>
</dbReference>
<comment type="caution">
    <text evidence="1">The sequence shown here is derived from an EMBL/GenBank/DDBJ whole genome shotgun (WGS) entry which is preliminary data.</text>
</comment>
<dbReference type="Proteomes" id="UP001141806">
    <property type="component" value="Unassembled WGS sequence"/>
</dbReference>
<proteinExistence type="predicted"/>
<protein>
    <submittedName>
        <fullName evidence="1">Uncharacterized protein</fullName>
    </submittedName>
</protein>
<accession>A0A9Q0JYP1</accession>
<gene>
    <name evidence="1" type="ORF">NE237_011821</name>
</gene>
<dbReference type="AlphaFoldDB" id="A0A9Q0JYP1"/>
<keyword evidence="2" id="KW-1185">Reference proteome</keyword>